<dbReference type="EMBL" id="JAFBCF010000001">
    <property type="protein sequence ID" value="MBM7800635.1"/>
    <property type="molecule type" value="Genomic_DNA"/>
</dbReference>
<name>A0ABS2RNP3_9ACTN</name>
<dbReference type="RefSeq" id="WP_204919990.1">
    <property type="nucleotide sequence ID" value="NZ_BAAAQP010000003.1"/>
</dbReference>
<gene>
    <name evidence="2" type="ORF">JOE57_003556</name>
</gene>
<evidence type="ECO:0000259" key="1">
    <source>
        <dbReference type="Pfam" id="PF01909"/>
    </source>
</evidence>
<evidence type="ECO:0000313" key="2">
    <source>
        <dbReference type="EMBL" id="MBM7800635.1"/>
    </source>
</evidence>
<accession>A0ABS2RNP3</accession>
<comment type="caution">
    <text evidence="2">The sequence shown here is derived from an EMBL/GenBank/DDBJ whole genome shotgun (WGS) entry which is preliminary data.</text>
</comment>
<dbReference type="Pfam" id="PF01909">
    <property type="entry name" value="NTP_transf_2"/>
    <property type="match status" value="1"/>
</dbReference>
<sequence length="262" mass="29307">MQHHERAVETYVERARSVESNLAVVIGGSVARGTERPDSDVDLYLLVTEEEFAAAGRNRRLSYVETEGADYDGGYFDIKLVTLPYLTQAAERGDDPVRASFIGARVVWSRVDDLEERLARIRTVPSEVWAPRMASFLSQLRLYGGYFLPQGAKDDQNDYLRHHAAVHLVGAAGRALLAYNRVLFRGPKYLAAQVAELNDKPAGYEAAARLVLAQPTEASGRELMRLMESFTEWPWVPAESLSTFVQDNELAWLNGTLPPEYS</sequence>
<organism evidence="2 3">
    <name type="scientific">Microlunatus panaciterrae</name>
    <dbReference type="NCBI Taxonomy" id="400768"/>
    <lineage>
        <taxon>Bacteria</taxon>
        <taxon>Bacillati</taxon>
        <taxon>Actinomycetota</taxon>
        <taxon>Actinomycetes</taxon>
        <taxon>Propionibacteriales</taxon>
        <taxon>Propionibacteriaceae</taxon>
        <taxon>Microlunatus</taxon>
    </lineage>
</organism>
<dbReference type="Gene3D" id="3.30.460.10">
    <property type="entry name" value="Beta Polymerase, domain 2"/>
    <property type="match status" value="1"/>
</dbReference>
<evidence type="ECO:0000313" key="3">
    <source>
        <dbReference type="Proteomes" id="UP000704762"/>
    </source>
</evidence>
<protein>
    <recommendedName>
        <fullName evidence="1">Polymerase nucleotidyl transferase domain-containing protein</fullName>
    </recommendedName>
</protein>
<dbReference type="Proteomes" id="UP000704762">
    <property type="component" value="Unassembled WGS sequence"/>
</dbReference>
<keyword evidence="3" id="KW-1185">Reference proteome</keyword>
<feature type="domain" description="Polymerase nucleotidyl transferase" evidence="1">
    <location>
        <begin position="16"/>
        <end position="52"/>
    </location>
</feature>
<reference evidence="2 3" key="1">
    <citation type="submission" date="2021-01" db="EMBL/GenBank/DDBJ databases">
        <title>Sequencing the genomes of 1000 actinobacteria strains.</title>
        <authorList>
            <person name="Klenk H.-P."/>
        </authorList>
    </citation>
    <scope>NUCLEOTIDE SEQUENCE [LARGE SCALE GENOMIC DNA]</scope>
    <source>
        <strain evidence="2 3">DSM 18662</strain>
    </source>
</reference>
<dbReference type="CDD" id="cd05403">
    <property type="entry name" value="NT_KNTase_like"/>
    <property type="match status" value="1"/>
</dbReference>
<dbReference type="InterPro" id="IPR043519">
    <property type="entry name" value="NT_sf"/>
</dbReference>
<proteinExistence type="predicted"/>
<dbReference type="InterPro" id="IPR002934">
    <property type="entry name" value="Polymerase_NTP_transf_dom"/>
</dbReference>
<dbReference type="SUPFAM" id="SSF81301">
    <property type="entry name" value="Nucleotidyltransferase"/>
    <property type="match status" value="1"/>
</dbReference>